<dbReference type="PANTHER" id="PTHR21603:SF17">
    <property type="entry name" value="PROLIFERATION MARKER PROTEIN KI-67"/>
    <property type="match status" value="1"/>
</dbReference>
<feature type="region of interest" description="Disordered" evidence="7">
    <location>
        <begin position="640"/>
        <end position="666"/>
    </location>
</feature>
<dbReference type="PANTHER" id="PTHR21603">
    <property type="entry name" value="ANTIGEN KI-67-LIKE PROTEIN"/>
    <property type="match status" value="1"/>
</dbReference>
<feature type="compositionally biased region" description="Basic and acidic residues" evidence="7">
    <location>
        <begin position="1257"/>
        <end position="1288"/>
    </location>
</feature>
<feature type="compositionally biased region" description="Basic residues" evidence="7">
    <location>
        <begin position="1183"/>
        <end position="1192"/>
    </location>
</feature>
<evidence type="ECO:0000256" key="4">
    <source>
        <dbReference type="ARBA" id="ARBA00022843"/>
    </source>
</evidence>
<feature type="region of interest" description="Disordered" evidence="7">
    <location>
        <begin position="564"/>
        <end position="586"/>
    </location>
</feature>
<feature type="compositionally biased region" description="Polar residues" evidence="7">
    <location>
        <begin position="916"/>
        <end position="930"/>
    </location>
</feature>
<accession>A0A8C6WF01</accession>
<feature type="compositionally biased region" description="Basic and acidic residues" evidence="7">
    <location>
        <begin position="679"/>
        <end position="692"/>
    </location>
</feature>
<evidence type="ECO:0000256" key="6">
    <source>
        <dbReference type="ARBA" id="ARBA00023306"/>
    </source>
</evidence>
<feature type="region of interest" description="Disordered" evidence="7">
    <location>
        <begin position="1125"/>
        <end position="1288"/>
    </location>
</feature>
<feature type="compositionally biased region" description="Basic and acidic residues" evidence="7">
    <location>
        <begin position="846"/>
        <end position="855"/>
    </location>
</feature>
<dbReference type="Pfam" id="PF15276">
    <property type="entry name" value="PP1_bind"/>
    <property type="match status" value="1"/>
</dbReference>
<keyword evidence="6" id="KW-0131">Cell cycle</keyword>
<sequence>MKRKRVSFGGQLSPELFDKRLPPDSPLRKGAAPRRSLSLYKPIKQSLLRRASVIGLLKECESPKAKSPAKMRTPSPKKSPKGASPKTPTSAKKSPKTQSPSQRTPSPKSKSSSPGKKAATPKKTSPKSPKATTPKSKSPSPEKKAATPKKTSPKSPKATTPKSKSPSPGKKAATPKKTSPKSPKATTPKSKSPSPGKKAATPKKASPKAQSPKMVDGTPTRKSTGCMVTPVKSPDLTPNVQGRFSVSRINTPSPVAEVMEQVPAATPKIPLRRKSMKSSSKQTPLKSATKVMRRKSSIMRSTKKVMSSWADIVRFGKAKVQVGAPTRAQVIKKSVKKKAGPKSQTPKRRFLDHVGTGHAASPATIVVGRAHRLRVAHSVAAPPKIVTNTAVLRKNMKMDEDLTGLTEMFKTPKNEKRRSAKTASKTPQTDLSKSLLEPSVLNTPEETGEMVVSPMSVASTVKGQRYNSEAVQRLLDGEESFASEIPAVDMQSETSVRGTAEIKLGTPKTPKQKPPMPEGVTRPKKIMTPKQKAEPIEDAKTPKQKSDQQECLSAIKCIMKTNEKEKATPIEDPRRKLLKTPEQKIQQQEECLTEVKQIMKTPKEKAVPVEDLWGKLLKTPKQHIEQQECLSAVKTLMKTPDQKVEQPESLTGVTRSMRTPKQQTVQQPCLTGVNRLMKTPKEKYEPTDDIRGKPLLTPKQKIDQQECLTGVKRLKTPKVKVPPVEKNFGIKRLMRSPRLRGNAQVEDFEGLEELMKEPAEEQTSVFTEETINNEQPETNPEVVDDLSEVEKVMATEEILVLPESTSITLAEETKIMASVVESVQEESAPEAKPVRGRRAKTTEPTAENKQDHSEVTEAPVRARRGRKVQTSDPGQTAKTPEEPLPEESAPEPTVKPRRGRIAKKPKKLIKEDQVIVTESTAEPQTESEQILPTAVHEVEPSTAPEVPVVKTRRGRKNKADEPCDVTIAQAAEETKEAEIVEDSIVRHKKPAQSIRAKATESEVPAAAENKNDSEDAVAPVRSRRGKKTEAPAASAVRQRRGRAGKVQEKDTEETQQMPENISEHSNDQTCAPGSTEEMVEENPSEPTKEMAHEKPKRGRKIKAQGEPVQPEIIAVEREPLVVEAKHVEDVQPEQSVPRKKVQRGRKAKIQVEPPQVEMGSTAEEGSSSVCETVEDVQLEQHKPAQKARRGGRTKPADEPSVQPDMKTEKSEPVEETQPEQAAPAEKPKRGRRARTTEDSHTTEVSQPPVRGKRSRTAKFEQEEKSDLEQHAAGELKSPEPAKKMRRTKKDDLCVEIQTKVADETPDIVEPLKANELVGAAPKSRRGAHKMREAVTEEVSASSSTDKPKRGRKGKQTNEEIKVVEVEVEQAPEDDFAKVKPTGRRGKTAVQHGTSDTVPAKRARRGTAVATEESTEQDTQVIAEPVPVEPIKRGRRAAKIPARTEEAETKDQDNSTKESSHGTEDTQTSKRSVKWKADFEVFEVTPLKSLRGRKTKSAGQKEAESSNESQKATDRKGKDLTEKAQPAKKSRRGAKAADVAEKSTAVLENKEAETQPKTRRGRTAKK</sequence>
<protein>
    <recommendedName>
        <fullName evidence="8">PP1-binding domain-containing protein</fullName>
    </recommendedName>
</protein>
<name>A0A8C6WF01_9GOBI</name>
<feature type="compositionally biased region" description="Basic and acidic residues" evidence="7">
    <location>
        <begin position="1510"/>
        <end position="1521"/>
    </location>
</feature>
<feature type="domain" description="PP1-binding" evidence="8">
    <location>
        <begin position="2"/>
        <end position="35"/>
    </location>
</feature>
<feature type="region of interest" description="Disordered" evidence="7">
    <location>
        <begin position="1"/>
        <end position="42"/>
    </location>
</feature>
<feature type="compositionally biased region" description="Basic residues" evidence="7">
    <location>
        <begin position="1556"/>
        <end position="1565"/>
    </location>
</feature>
<feature type="compositionally biased region" description="Polar residues" evidence="7">
    <location>
        <begin position="236"/>
        <end position="245"/>
    </location>
</feature>
<feature type="compositionally biased region" description="Basic and acidic residues" evidence="7">
    <location>
        <begin position="564"/>
        <end position="582"/>
    </location>
</feature>
<reference evidence="9" key="2">
    <citation type="submission" date="2025-09" db="UniProtKB">
        <authorList>
            <consortium name="Ensembl"/>
        </authorList>
    </citation>
    <scope>IDENTIFICATION</scope>
</reference>
<evidence type="ECO:0000256" key="3">
    <source>
        <dbReference type="ARBA" id="ARBA00022553"/>
    </source>
</evidence>
<dbReference type="InterPro" id="IPR029334">
    <property type="entry name" value="PP1-bd"/>
</dbReference>
<evidence type="ECO:0000259" key="8">
    <source>
        <dbReference type="Pfam" id="PF15276"/>
    </source>
</evidence>
<feature type="compositionally biased region" description="Low complexity" evidence="7">
    <location>
        <begin position="73"/>
        <end position="139"/>
    </location>
</feature>
<feature type="compositionally biased region" description="Polar residues" evidence="7">
    <location>
        <begin position="868"/>
        <end position="878"/>
    </location>
</feature>
<dbReference type="GO" id="GO:0007088">
    <property type="term" value="P:regulation of mitotic nuclear division"/>
    <property type="evidence" value="ECO:0007669"/>
    <property type="project" value="TreeGrafter"/>
</dbReference>
<feature type="region of interest" description="Disordered" evidence="7">
    <location>
        <begin position="821"/>
        <end position="963"/>
    </location>
</feature>
<feature type="region of interest" description="Disordered" evidence="7">
    <location>
        <begin position="257"/>
        <end position="302"/>
    </location>
</feature>
<dbReference type="Ensembl" id="ENSNMLT00000002345.1">
    <property type="protein sequence ID" value="ENSNMLP00000002020.1"/>
    <property type="gene ID" value="ENSNMLG00000001559.1"/>
</dbReference>
<feature type="region of interest" description="Disordered" evidence="7">
    <location>
        <begin position="490"/>
        <end position="549"/>
    </location>
</feature>
<feature type="compositionally biased region" description="Polar residues" evidence="7">
    <location>
        <begin position="421"/>
        <end position="432"/>
    </location>
</feature>
<evidence type="ECO:0000256" key="2">
    <source>
        <dbReference type="ARBA" id="ARBA00022499"/>
    </source>
</evidence>
<dbReference type="GO" id="GO:0005634">
    <property type="term" value="C:nucleus"/>
    <property type="evidence" value="ECO:0007669"/>
    <property type="project" value="UniProtKB-SubCell"/>
</dbReference>
<feature type="region of interest" description="Disordered" evidence="7">
    <location>
        <begin position="408"/>
        <end position="433"/>
    </location>
</feature>
<feature type="compositionally biased region" description="Low complexity" evidence="7">
    <location>
        <begin position="148"/>
        <end position="213"/>
    </location>
</feature>
<feature type="compositionally biased region" description="Basic residues" evidence="7">
    <location>
        <begin position="895"/>
        <end position="907"/>
    </location>
</feature>
<evidence type="ECO:0000256" key="5">
    <source>
        <dbReference type="ARBA" id="ARBA00023242"/>
    </source>
</evidence>
<feature type="compositionally biased region" description="Polar residues" evidence="7">
    <location>
        <begin position="761"/>
        <end position="778"/>
    </location>
</feature>
<evidence type="ECO:0000313" key="10">
    <source>
        <dbReference type="Proteomes" id="UP000694523"/>
    </source>
</evidence>
<reference evidence="9" key="1">
    <citation type="submission" date="2025-08" db="UniProtKB">
        <authorList>
            <consortium name="Ensembl"/>
        </authorList>
    </citation>
    <scope>IDENTIFICATION</scope>
</reference>
<keyword evidence="3" id="KW-0597">Phosphoprotein</keyword>
<dbReference type="Proteomes" id="UP000694523">
    <property type="component" value="Unplaced"/>
</dbReference>
<feature type="compositionally biased region" description="Basic and acidic residues" evidence="7">
    <location>
        <begin position="1441"/>
        <end position="1467"/>
    </location>
</feature>
<feature type="region of interest" description="Disordered" evidence="7">
    <location>
        <begin position="678"/>
        <end position="701"/>
    </location>
</feature>
<feature type="region of interest" description="Disordered" evidence="7">
    <location>
        <begin position="757"/>
        <end position="781"/>
    </location>
</feature>
<feature type="compositionally biased region" description="Basic residues" evidence="7">
    <location>
        <begin position="1137"/>
        <end position="1148"/>
    </location>
</feature>
<keyword evidence="10" id="KW-1185">Reference proteome</keyword>
<evidence type="ECO:0000313" key="9">
    <source>
        <dbReference type="Ensembl" id="ENSNMLP00000002020.1"/>
    </source>
</evidence>
<feature type="region of interest" description="Disordered" evidence="7">
    <location>
        <begin position="981"/>
        <end position="1110"/>
    </location>
</feature>
<feature type="compositionally biased region" description="Basic and acidic residues" evidence="7">
    <location>
        <begin position="531"/>
        <end position="548"/>
    </location>
</feature>
<keyword evidence="2" id="KW-1017">Isopeptide bond</keyword>
<feature type="compositionally biased region" description="Polar residues" evidence="7">
    <location>
        <begin position="648"/>
        <end position="666"/>
    </location>
</feature>
<keyword evidence="5" id="KW-0539">Nucleus</keyword>
<feature type="region of interest" description="Disordered" evidence="7">
    <location>
        <begin position="1319"/>
        <end position="1360"/>
    </location>
</feature>
<evidence type="ECO:0000256" key="7">
    <source>
        <dbReference type="SAM" id="MobiDB-lite"/>
    </source>
</evidence>
<dbReference type="GO" id="GO:0005694">
    <property type="term" value="C:chromosome"/>
    <property type="evidence" value="ECO:0007669"/>
    <property type="project" value="TreeGrafter"/>
</dbReference>
<proteinExistence type="predicted"/>
<dbReference type="GO" id="GO:0051983">
    <property type="term" value="P:regulation of chromosome segregation"/>
    <property type="evidence" value="ECO:0007669"/>
    <property type="project" value="TreeGrafter"/>
</dbReference>
<evidence type="ECO:0000256" key="1">
    <source>
        <dbReference type="ARBA" id="ARBA00004123"/>
    </source>
</evidence>
<comment type="subcellular location">
    <subcellularLocation>
        <location evidence="1">Nucleus</location>
    </subcellularLocation>
</comment>
<organism evidence="9 10">
    <name type="scientific">Neogobius melanostomus</name>
    <name type="common">round goby</name>
    <dbReference type="NCBI Taxonomy" id="47308"/>
    <lineage>
        <taxon>Eukaryota</taxon>
        <taxon>Metazoa</taxon>
        <taxon>Chordata</taxon>
        <taxon>Craniata</taxon>
        <taxon>Vertebrata</taxon>
        <taxon>Euteleostomi</taxon>
        <taxon>Actinopterygii</taxon>
        <taxon>Neopterygii</taxon>
        <taxon>Teleostei</taxon>
        <taxon>Neoteleostei</taxon>
        <taxon>Acanthomorphata</taxon>
        <taxon>Gobiaria</taxon>
        <taxon>Gobiiformes</taxon>
        <taxon>Gobioidei</taxon>
        <taxon>Gobiidae</taxon>
        <taxon>Benthophilinae</taxon>
        <taxon>Neogobiini</taxon>
        <taxon>Neogobius</taxon>
    </lineage>
</organism>
<feature type="region of interest" description="Disordered" evidence="7">
    <location>
        <begin position="58"/>
        <end position="245"/>
    </location>
</feature>
<feature type="compositionally biased region" description="Polar residues" evidence="7">
    <location>
        <begin position="277"/>
        <end position="286"/>
    </location>
</feature>
<feature type="compositionally biased region" description="Basic residues" evidence="7">
    <location>
        <begin position="291"/>
        <end position="302"/>
    </location>
</feature>
<feature type="region of interest" description="Disordered" evidence="7">
    <location>
        <begin position="1373"/>
        <end position="1565"/>
    </location>
</feature>
<keyword evidence="4" id="KW-0832">Ubl conjugation</keyword>